<dbReference type="Proteomes" id="UP001199525">
    <property type="component" value="Unassembled WGS sequence"/>
</dbReference>
<dbReference type="EMBL" id="JAIVFQ010000186">
    <property type="protein sequence ID" value="MCC5605028.1"/>
    <property type="molecule type" value="Genomic_DNA"/>
</dbReference>
<proteinExistence type="predicted"/>
<accession>A0ABS8ILL6</accession>
<sequence length="54" mass="5972">MKEKLVLFVLNVAHAYQPYRAVLRGGAARAATHYRAVFGAFPGTEVPESTHTDR</sequence>
<comment type="caution">
    <text evidence="1">The sequence shown here is derived from an EMBL/GenBank/DDBJ whole genome shotgun (WGS) entry which is preliminary data.</text>
</comment>
<gene>
    <name evidence="1" type="ORF">LC586_39400</name>
</gene>
<organism evidence="1 2">
    <name type="scientific">Nostoc favosum CHAB5714</name>
    <dbReference type="NCBI Taxonomy" id="2780399"/>
    <lineage>
        <taxon>Bacteria</taxon>
        <taxon>Bacillati</taxon>
        <taxon>Cyanobacteriota</taxon>
        <taxon>Cyanophyceae</taxon>
        <taxon>Nostocales</taxon>
        <taxon>Nostocaceae</taxon>
        <taxon>Nostoc</taxon>
        <taxon>Nostoc favosum</taxon>
    </lineage>
</organism>
<protein>
    <submittedName>
        <fullName evidence="1">Uncharacterized protein</fullName>
    </submittedName>
</protein>
<name>A0ABS8ILL6_9NOSO</name>
<evidence type="ECO:0000313" key="1">
    <source>
        <dbReference type="EMBL" id="MCC5605028.1"/>
    </source>
</evidence>
<keyword evidence="2" id="KW-1185">Reference proteome</keyword>
<evidence type="ECO:0000313" key="2">
    <source>
        <dbReference type="Proteomes" id="UP001199525"/>
    </source>
</evidence>
<reference evidence="1 2" key="1">
    <citation type="journal article" date="2021" name="Microorganisms">
        <title>Genome Evolution of Filamentous Cyanobacterium Nostoc Species: From Facultative Symbiosis to Free Living.</title>
        <authorList>
            <person name="Huo D."/>
            <person name="Li H."/>
            <person name="Cai F."/>
            <person name="Guo X."/>
            <person name="Qiao Z."/>
            <person name="Wang W."/>
            <person name="Yu G."/>
            <person name="Li R."/>
        </authorList>
    </citation>
    <scope>NUCLEOTIDE SEQUENCE [LARGE SCALE GENOMIC DNA]</scope>
    <source>
        <strain evidence="1 2">CHAB 5714</strain>
    </source>
</reference>